<keyword evidence="4" id="KW-0862">Zinc</keyword>
<protein>
    <submittedName>
        <fullName evidence="8">Acetylornithine deacetylase/succinyl-diaminopimelate desuccinylase-like protein</fullName>
    </submittedName>
</protein>
<dbReference type="Gene3D" id="3.40.630.10">
    <property type="entry name" value="Zn peptidases"/>
    <property type="match status" value="1"/>
</dbReference>
<evidence type="ECO:0000256" key="4">
    <source>
        <dbReference type="ARBA" id="ARBA00022833"/>
    </source>
</evidence>
<evidence type="ECO:0000313" key="9">
    <source>
        <dbReference type="Proteomes" id="UP000241639"/>
    </source>
</evidence>
<keyword evidence="2" id="KW-0479">Metal-binding</keyword>
<comment type="cofactor">
    <cofactor evidence="1">
        <name>Zn(2+)</name>
        <dbReference type="ChEBI" id="CHEBI:29105"/>
    </cofactor>
</comment>
<evidence type="ECO:0000256" key="3">
    <source>
        <dbReference type="ARBA" id="ARBA00022801"/>
    </source>
</evidence>
<sequence>MKRKKTLVVSAVTSIAIASLLIGFSDSNTQAQPAKKEDPYELSPEVQQAYQQLNQHEAIQRGLAFIKDDHDQTIQDQITITEIPAPPFKEEERAKYYMSRLQELGLADVQQDEEGNVFGTIKGVGNGPTLYVSAHLDTVFPEGTDTKVKEKDGKLYAPGIGDDGRGLASLLSVVRAFKESGVQPVGDIILGGNVGEEGLGDLRGMKYFFSKHPEVDGFISMDGLGASEITYLATGSHRYEITYKGPGGHSFNSFGSPSATHAMGRAIADIADLKTPSDPKTTFTVGTVEGGTSVNAIAEEAKMLVDMRSNDEEELLKLEKKVLAIVKEAAQKENKRWNSDEMKVDIKQVGDRPAASQPKDATIIQSAWASTSSIEQEPKLKDPSSTDANYPMSLGIPSLTLGQGGKGGGAHTVDEWFDPTDAYLGPQRTYMTILGLVGVKDVFQPLLEKRQ</sequence>
<dbReference type="Pfam" id="PF07687">
    <property type="entry name" value="M20_dimer"/>
    <property type="match status" value="1"/>
</dbReference>
<dbReference type="GO" id="GO:0046872">
    <property type="term" value="F:metal ion binding"/>
    <property type="evidence" value="ECO:0007669"/>
    <property type="project" value="UniProtKB-KW"/>
</dbReference>
<feature type="chain" id="PRO_5015536389" evidence="6">
    <location>
        <begin position="32"/>
        <end position="451"/>
    </location>
</feature>
<dbReference type="SUPFAM" id="SSF55031">
    <property type="entry name" value="Bacterial exopeptidase dimerisation domain"/>
    <property type="match status" value="1"/>
</dbReference>
<organism evidence="8 9">
    <name type="scientific">Desmospora activa DSM 45169</name>
    <dbReference type="NCBI Taxonomy" id="1121389"/>
    <lineage>
        <taxon>Bacteria</taxon>
        <taxon>Bacillati</taxon>
        <taxon>Bacillota</taxon>
        <taxon>Bacilli</taxon>
        <taxon>Bacillales</taxon>
        <taxon>Thermoactinomycetaceae</taxon>
        <taxon>Desmospora</taxon>
    </lineage>
</organism>
<gene>
    <name evidence="8" type="ORF">C8J48_0372</name>
</gene>
<dbReference type="Pfam" id="PF01546">
    <property type="entry name" value="Peptidase_M20"/>
    <property type="match status" value="1"/>
</dbReference>
<evidence type="ECO:0000259" key="7">
    <source>
        <dbReference type="Pfam" id="PF07687"/>
    </source>
</evidence>
<evidence type="ECO:0000256" key="6">
    <source>
        <dbReference type="SAM" id="SignalP"/>
    </source>
</evidence>
<dbReference type="SUPFAM" id="SSF53187">
    <property type="entry name" value="Zn-dependent exopeptidases"/>
    <property type="match status" value="1"/>
</dbReference>
<evidence type="ECO:0000256" key="2">
    <source>
        <dbReference type="ARBA" id="ARBA00022723"/>
    </source>
</evidence>
<dbReference type="InterPro" id="IPR050072">
    <property type="entry name" value="Peptidase_M20A"/>
</dbReference>
<dbReference type="PROSITE" id="PS00758">
    <property type="entry name" value="ARGE_DAPE_CPG2_1"/>
    <property type="match status" value="1"/>
</dbReference>
<dbReference type="GO" id="GO:0016787">
    <property type="term" value="F:hydrolase activity"/>
    <property type="evidence" value="ECO:0007669"/>
    <property type="project" value="UniProtKB-KW"/>
</dbReference>
<dbReference type="InterPro" id="IPR002933">
    <property type="entry name" value="Peptidase_M20"/>
</dbReference>
<evidence type="ECO:0000313" key="8">
    <source>
        <dbReference type="EMBL" id="PTM57809.1"/>
    </source>
</evidence>
<accession>A0A2T4Z7F4</accession>
<reference evidence="8 9" key="1">
    <citation type="submission" date="2018-04" db="EMBL/GenBank/DDBJ databases">
        <title>Genomic Encyclopedia of Archaeal and Bacterial Type Strains, Phase II (KMG-II): from individual species to whole genera.</title>
        <authorList>
            <person name="Goeker M."/>
        </authorList>
    </citation>
    <scope>NUCLEOTIDE SEQUENCE [LARGE SCALE GENOMIC DNA]</scope>
    <source>
        <strain evidence="8 9">DSM 45169</strain>
    </source>
</reference>
<keyword evidence="9" id="KW-1185">Reference proteome</keyword>
<dbReference type="EMBL" id="PZZP01000001">
    <property type="protein sequence ID" value="PTM57809.1"/>
    <property type="molecule type" value="Genomic_DNA"/>
</dbReference>
<dbReference type="OrthoDB" id="9783294at2"/>
<dbReference type="RefSeq" id="WP_107724682.1">
    <property type="nucleotide sequence ID" value="NZ_PZZP01000001.1"/>
</dbReference>
<feature type="domain" description="Peptidase M20 dimerisation" evidence="7">
    <location>
        <begin position="235"/>
        <end position="332"/>
    </location>
</feature>
<feature type="signal peptide" evidence="6">
    <location>
        <begin position="1"/>
        <end position="31"/>
    </location>
</feature>
<dbReference type="Gene3D" id="3.30.70.360">
    <property type="match status" value="1"/>
</dbReference>
<name>A0A2T4Z7F4_9BACL</name>
<proteinExistence type="predicted"/>
<dbReference type="InterPro" id="IPR011650">
    <property type="entry name" value="Peptidase_M20_dimer"/>
</dbReference>
<dbReference type="InterPro" id="IPR001261">
    <property type="entry name" value="ArgE/DapE_CS"/>
</dbReference>
<evidence type="ECO:0000256" key="1">
    <source>
        <dbReference type="ARBA" id="ARBA00001947"/>
    </source>
</evidence>
<dbReference type="AlphaFoldDB" id="A0A2T4Z7F4"/>
<keyword evidence="6" id="KW-0732">Signal</keyword>
<keyword evidence="3" id="KW-0378">Hydrolase</keyword>
<feature type="region of interest" description="Disordered" evidence="5">
    <location>
        <begin position="368"/>
        <end position="387"/>
    </location>
</feature>
<dbReference type="InterPro" id="IPR036264">
    <property type="entry name" value="Bact_exopeptidase_dim_dom"/>
</dbReference>
<evidence type="ECO:0000256" key="5">
    <source>
        <dbReference type="SAM" id="MobiDB-lite"/>
    </source>
</evidence>
<dbReference type="PANTHER" id="PTHR43808:SF17">
    <property type="entry name" value="PEPTIDASE M20"/>
    <property type="match status" value="1"/>
</dbReference>
<dbReference type="PANTHER" id="PTHR43808">
    <property type="entry name" value="ACETYLORNITHINE DEACETYLASE"/>
    <property type="match status" value="1"/>
</dbReference>
<dbReference type="Proteomes" id="UP000241639">
    <property type="component" value="Unassembled WGS sequence"/>
</dbReference>
<comment type="caution">
    <text evidence="8">The sequence shown here is derived from an EMBL/GenBank/DDBJ whole genome shotgun (WGS) entry which is preliminary data.</text>
</comment>